<comment type="caution">
    <text evidence="1">The sequence shown here is derived from an EMBL/GenBank/DDBJ whole genome shotgun (WGS) entry which is preliminary data.</text>
</comment>
<name>A0A8J5IHX6_9STRA</name>
<sequence length="134" mass="14523">SLTAVCDLREIATPQPPLSQWELPKVVTRVRPASYRISYELIGTVNDVMCVSVLMTLDTYGYFAPSAMFTCDDTSVDRVLVPPSNIYGASAATSLILAASLTPFESSALITELTIDDNADTYGLIRGVSQHCQQ</sequence>
<dbReference type="Proteomes" id="UP000709295">
    <property type="component" value="Unassembled WGS sequence"/>
</dbReference>
<dbReference type="EMBL" id="JAENGY010001115">
    <property type="protein sequence ID" value="KAG6952406.1"/>
    <property type="molecule type" value="Genomic_DNA"/>
</dbReference>
<organism evidence="1 2">
    <name type="scientific">Phytophthora aleatoria</name>
    <dbReference type="NCBI Taxonomy" id="2496075"/>
    <lineage>
        <taxon>Eukaryota</taxon>
        <taxon>Sar</taxon>
        <taxon>Stramenopiles</taxon>
        <taxon>Oomycota</taxon>
        <taxon>Peronosporomycetes</taxon>
        <taxon>Peronosporales</taxon>
        <taxon>Peronosporaceae</taxon>
        <taxon>Phytophthora</taxon>
    </lineage>
</organism>
<feature type="non-terminal residue" evidence="1">
    <location>
        <position position="1"/>
    </location>
</feature>
<proteinExistence type="predicted"/>
<accession>A0A8J5IHX6</accession>
<keyword evidence="2" id="KW-1185">Reference proteome</keyword>
<reference evidence="1" key="1">
    <citation type="submission" date="2021-01" db="EMBL/GenBank/DDBJ databases">
        <title>Phytophthora aleatoria, a newly-described species from Pinus radiata is distinct from Phytophthora cactorum isolates based on comparative genomics.</title>
        <authorList>
            <person name="Mcdougal R."/>
            <person name="Panda P."/>
            <person name="Williams N."/>
            <person name="Studholme D.J."/>
        </authorList>
    </citation>
    <scope>NUCLEOTIDE SEQUENCE</scope>
    <source>
        <strain evidence="1">NZFS 4037</strain>
    </source>
</reference>
<dbReference type="AlphaFoldDB" id="A0A8J5IHX6"/>
<evidence type="ECO:0000313" key="1">
    <source>
        <dbReference type="EMBL" id="KAG6952406.1"/>
    </source>
</evidence>
<evidence type="ECO:0000313" key="2">
    <source>
        <dbReference type="Proteomes" id="UP000709295"/>
    </source>
</evidence>
<gene>
    <name evidence="1" type="ORF">JG688_00013302</name>
</gene>
<protein>
    <submittedName>
        <fullName evidence="1">Uncharacterized protein</fullName>
    </submittedName>
</protein>